<organism evidence="1 2">
    <name type="scientific">Dermatophagoides pteronyssinus</name>
    <name type="common">European house dust mite</name>
    <dbReference type="NCBI Taxonomy" id="6956"/>
    <lineage>
        <taxon>Eukaryota</taxon>
        <taxon>Metazoa</taxon>
        <taxon>Ecdysozoa</taxon>
        <taxon>Arthropoda</taxon>
        <taxon>Chelicerata</taxon>
        <taxon>Arachnida</taxon>
        <taxon>Acari</taxon>
        <taxon>Acariformes</taxon>
        <taxon>Sarcoptiformes</taxon>
        <taxon>Astigmata</taxon>
        <taxon>Psoroptidia</taxon>
        <taxon>Analgoidea</taxon>
        <taxon>Pyroglyphidae</taxon>
        <taxon>Dermatophagoidinae</taxon>
        <taxon>Dermatophagoides</taxon>
    </lineage>
</organism>
<protein>
    <submittedName>
        <fullName evidence="1">Uncharacterized protein</fullName>
    </submittedName>
</protein>
<dbReference type="Proteomes" id="UP000887458">
    <property type="component" value="Unassembled WGS sequence"/>
</dbReference>
<evidence type="ECO:0000313" key="2">
    <source>
        <dbReference type="Proteomes" id="UP000887458"/>
    </source>
</evidence>
<comment type="caution">
    <text evidence="1">The sequence shown here is derived from an EMBL/GenBank/DDBJ whole genome shotgun (WGS) entry which is preliminary data.</text>
</comment>
<evidence type="ECO:0000313" key="1">
    <source>
        <dbReference type="EMBL" id="KAH9425142.1"/>
    </source>
</evidence>
<reference evidence="1 2" key="2">
    <citation type="journal article" date="2022" name="Mol. Biol. Evol.">
        <title>Comparative Genomics Reveals Insights into the Divergent Evolution of Astigmatic Mites and Household Pest Adaptations.</title>
        <authorList>
            <person name="Xiong Q."/>
            <person name="Wan A.T."/>
            <person name="Liu X."/>
            <person name="Fung C.S."/>
            <person name="Xiao X."/>
            <person name="Malainual N."/>
            <person name="Hou J."/>
            <person name="Wang L."/>
            <person name="Wang M."/>
            <person name="Yang K.Y."/>
            <person name="Cui Y."/>
            <person name="Leung E.L."/>
            <person name="Nong W."/>
            <person name="Shin S.K."/>
            <person name="Au S.W."/>
            <person name="Jeong K.Y."/>
            <person name="Chew F.T."/>
            <person name="Hui J.H."/>
            <person name="Leung T.F."/>
            <person name="Tungtrongchitr A."/>
            <person name="Zhong N."/>
            <person name="Liu Z."/>
            <person name="Tsui S.K."/>
        </authorList>
    </citation>
    <scope>NUCLEOTIDE SEQUENCE [LARGE SCALE GENOMIC DNA]</scope>
    <source>
        <strain evidence="1">Derp</strain>
    </source>
</reference>
<gene>
    <name evidence="1" type="ORF">DERP_011870</name>
</gene>
<reference evidence="1 2" key="1">
    <citation type="journal article" date="2018" name="J. Allergy Clin. Immunol.">
        <title>High-quality assembly of Dermatophagoides pteronyssinus genome and transcriptome reveals a wide range of novel allergens.</title>
        <authorList>
            <person name="Liu X.Y."/>
            <person name="Yang K.Y."/>
            <person name="Wang M.Q."/>
            <person name="Kwok J.S."/>
            <person name="Zeng X."/>
            <person name="Yang Z."/>
            <person name="Xiao X.J."/>
            <person name="Lau C.P."/>
            <person name="Li Y."/>
            <person name="Huang Z.M."/>
            <person name="Ba J.G."/>
            <person name="Yim A.K."/>
            <person name="Ouyang C.Y."/>
            <person name="Ngai S.M."/>
            <person name="Chan T.F."/>
            <person name="Leung E.L."/>
            <person name="Liu L."/>
            <person name="Liu Z.G."/>
            <person name="Tsui S.K."/>
        </authorList>
    </citation>
    <scope>NUCLEOTIDE SEQUENCE [LARGE SCALE GENOMIC DNA]</scope>
    <source>
        <strain evidence="1">Derp</strain>
    </source>
</reference>
<keyword evidence="2" id="KW-1185">Reference proteome</keyword>
<name>A0ABQ8JRV7_DERPT</name>
<proteinExistence type="predicted"/>
<sequence>MASRLPSKIHDGELIKPTLTESFVIKKSKSLKCFSDTLNLIGEKRLELIKLVYEKK</sequence>
<accession>A0ABQ8JRV7</accession>
<dbReference type="EMBL" id="NJHN03000023">
    <property type="protein sequence ID" value="KAH9425142.1"/>
    <property type="molecule type" value="Genomic_DNA"/>
</dbReference>